<dbReference type="InterPro" id="IPR024079">
    <property type="entry name" value="MetalloPept_cat_dom_sf"/>
</dbReference>
<accession>A0AAD4N4U6</accession>
<protein>
    <submittedName>
        <fullName evidence="3">Metallo-peptidase family m12B reprolysin-like domain-containing protein</fullName>
    </submittedName>
</protein>
<dbReference type="PROSITE" id="PS50215">
    <property type="entry name" value="ADAM_MEPRO"/>
    <property type="match status" value="1"/>
</dbReference>
<sequence length="492" mass="56623">MRVSDGKVNGVTQFGSKVTGEGKIEEGVFYGFLDIVDKRSRTPEVSDRIIFIPVPDQLRRAGWPPVFHTLVYRQKDMRDYGWSGDLLWNVPNVTAFCGLHRCPKMSLPFLDDSYDLITYPKIRDPKLLFTISFFALERHYRITMKVTNGKVDGVTQFGSKVSGEGKIEEGVFYGFLEIVDKRNRAAEVSDRIIFIPVPDQLRQAGWPPVFHTLVYREREKRDYGERKGRLWNVPNGTVFRHERVCPVHFIVDNHLFLELERMFGKGYFVRAKIESFVEDYVKELNMVFGPVEFGRLGKITFQLKSFDVMAKCDVNKPLCEQMKTFPYHRLDQIMDQMERTTLPGCLNFLLTYRFLPDGPGAVKKIGEICRLPQNGRESNFGFVNFYNLIKDGTVDHEYAKYVLSHESGHQLGAWHDQSTTDCFPIELPEDIFLMFGGDIMKPDAGFTNLINRKLLSECSIASITETLEMVMAADPDDLTFDDQCFIDPLIKN</sequence>
<keyword evidence="1" id="KW-0862">Zinc</keyword>
<evidence type="ECO:0000313" key="4">
    <source>
        <dbReference type="Proteomes" id="UP001201812"/>
    </source>
</evidence>
<comment type="caution">
    <text evidence="3">The sequence shown here is derived from an EMBL/GenBank/DDBJ whole genome shotgun (WGS) entry which is preliminary data.</text>
</comment>
<dbReference type="PANTHER" id="PTHR45702:SF2">
    <property type="entry name" value="KUZBANIAN, ISOFORM A"/>
    <property type="match status" value="1"/>
</dbReference>
<keyword evidence="4" id="KW-1185">Reference proteome</keyword>
<organism evidence="3 4">
    <name type="scientific">Ditylenchus destructor</name>
    <dbReference type="NCBI Taxonomy" id="166010"/>
    <lineage>
        <taxon>Eukaryota</taxon>
        <taxon>Metazoa</taxon>
        <taxon>Ecdysozoa</taxon>
        <taxon>Nematoda</taxon>
        <taxon>Chromadorea</taxon>
        <taxon>Rhabditida</taxon>
        <taxon>Tylenchina</taxon>
        <taxon>Tylenchomorpha</taxon>
        <taxon>Sphaerularioidea</taxon>
        <taxon>Anguinidae</taxon>
        <taxon>Anguininae</taxon>
        <taxon>Ditylenchus</taxon>
    </lineage>
</organism>
<dbReference type="SUPFAM" id="SSF55486">
    <property type="entry name" value="Metalloproteases ('zincins'), catalytic domain"/>
    <property type="match status" value="1"/>
</dbReference>
<dbReference type="Proteomes" id="UP001201812">
    <property type="component" value="Unassembled WGS sequence"/>
</dbReference>
<dbReference type="AlphaFoldDB" id="A0AAD4N4U6"/>
<dbReference type="Gene3D" id="3.40.390.10">
    <property type="entry name" value="Collagenase (Catalytic Domain)"/>
    <property type="match status" value="1"/>
</dbReference>
<dbReference type="PANTHER" id="PTHR45702">
    <property type="entry name" value="ADAM10/ADAM17 METALLOPEPTIDASE FAMILY MEMBER"/>
    <property type="match status" value="1"/>
</dbReference>
<feature type="active site" evidence="1">
    <location>
        <position position="406"/>
    </location>
</feature>
<evidence type="ECO:0000259" key="2">
    <source>
        <dbReference type="PROSITE" id="PS50215"/>
    </source>
</evidence>
<feature type="binding site" evidence="1">
    <location>
        <position position="405"/>
    </location>
    <ligand>
        <name>Zn(2+)</name>
        <dbReference type="ChEBI" id="CHEBI:29105"/>
        <note>catalytic</note>
    </ligand>
</feature>
<dbReference type="Pfam" id="PF13574">
    <property type="entry name" value="Reprolysin_2"/>
    <property type="match status" value="1"/>
</dbReference>
<dbReference type="GO" id="GO:0006509">
    <property type="term" value="P:membrane protein ectodomain proteolysis"/>
    <property type="evidence" value="ECO:0007669"/>
    <property type="project" value="TreeGrafter"/>
</dbReference>
<comment type="caution">
    <text evidence="1">Lacks conserved residue(s) required for the propagation of feature annotation.</text>
</comment>
<dbReference type="InterPro" id="IPR051489">
    <property type="entry name" value="ADAM_Metalloproteinase"/>
</dbReference>
<dbReference type="GO" id="GO:0007219">
    <property type="term" value="P:Notch signaling pathway"/>
    <property type="evidence" value="ECO:0007669"/>
    <property type="project" value="TreeGrafter"/>
</dbReference>
<feature type="binding site" evidence="1">
    <location>
        <position position="409"/>
    </location>
    <ligand>
        <name>Zn(2+)</name>
        <dbReference type="ChEBI" id="CHEBI:29105"/>
        <note>catalytic</note>
    </ligand>
</feature>
<proteinExistence type="predicted"/>
<evidence type="ECO:0000313" key="3">
    <source>
        <dbReference type="EMBL" id="KAI1711370.1"/>
    </source>
</evidence>
<evidence type="ECO:0000256" key="1">
    <source>
        <dbReference type="PROSITE-ProRule" id="PRU00276"/>
    </source>
</evidence>
<feature type="binding site" evidence="1">
    <location>
        <position position="415"/>
    </location>
    <ligand>
        <name>Zn(2+)</name>
        <dbReference type="ChEBI" id="CHEBI:29105"/>
        <note>catalytic</note>
    </ligand>
</feature>
<reference evidence="3" key="1">
    <citation type="submission" date="2022-01" db="EMBL/GenBank/DDBJ databases">
        <title>Genome Sequence Resource for Two Populations of Ditylenchus destructor, the Migratory Endoparasitic Phytonematode.</title>
        <authorList>
            <person name="Zhang H."/>
            <person name="Lin R."/>
            <person name="Xie B."/>
        </authorList>
    </citation>
    <scope>NUCLEOTIDE SEQUENCE</scope>
    <source>
        <strain evidence="3">BazhouSP</strain>
    </source>
</reference>
<feature type="domain" description="Peptidase M12B" evidence="2">
    <location>
        <begin position="243"/>
        <end position="468"/>
    </location>
</feature>
<gene>
    <name evidence="3" type="ORF">DdX_10248</name>
</gene>
<dbReference type="GO" id="GO:0005886">
    <property type="term" value="C:plasma membrane"/>
    <property type="evidence" value="ECO:0007669"/>
    <property type="project" value="TreeGrafter"/>
</dbReference>
<keyword evidence="1" id="KW-0479">Metal-binding</keyword>
<dbReference type="InterPro" id="IPR001590">
    <property type="entry name" value="Peptidase_M12B"/>
</dbReference>
<dbReference type="GO" id="GO:0004222">
    <property type="term" value="F:metalloendopeptidase activity"/>
    <property type="evidence" value="ECO:0007669"/>
    <property type="project" value="InterPro"/>
</dbReference>
<dbReference type="EMBL" id="JAKKPZ010000022">
    <property type="protein sequence ID" value="KAI1711370.1"/>
    <property type="molecule type" value="Genomic_DNA"/>
</dbReference>
<dbReference type="GO" id="GO:0046872">
    <property type="term" value="F:metal ion binding"/>
    <property type="evidence" value="ECO:0007669"/>
    <property type="project" value="UniProtKB-KW"/>
</dbReference>
<name>A0AAD4N4U6_9BILA</name>